<gene>
    <name evidence="2" type="ORF">OXX778_LOCUS7901</name>
</gene>
<feature type="region of interest" description="Disordered" evidence="1">
    <location>
        <begin position="1280"/>
        <end position="1426"/>
    </location>
</feature>
<keyword evidence="3" id="KW-1185">Reference proteome</keyword>
<feature type="region of interest" description="Disordered" evidence="1">
    <location>
        <begin position="874"/>
        <end position="897"/>
    </location>
</feature>
<dbReference type="PANTHER" id="PTHR21937:SF5">
    <property type="entry name" value="GENE 973-RELATED"/>
    <property type="match status" value="1"/>
</dbReference>
<feature type="compositionally biased region" description="Basic residues" evidence="1">
    <location>
        <begin position="1400"/>
        <end position="1414"/>
    </location>
</feature>
<evidence type="ECO:0000313" key="3">
    <source>
        <dbReference type="Proteomes" id="UP000663879"/>
    </source>
</evidence>
<organism evidence="2 3">
    <name type="scientific">Brachionus calyciflorus</name>
    <dbReference type="NCBI Taxonomy" id="104777"/>
    <lineage>
        <taxon>Eukaryota</taxon>
        <taxon>Metazoa</taxon>
        <taxon>Spiralia</taxon>
        <taxon>Gnathifera</taxon>
        <taxon>Rotifera</taxon>
        <taxon>Eurotatoria</taxon>
        <taxon>Monogononta</taxon>
        <taxon>Pseudotrocha</taxon>
        <taxon>Ploima</taxon>
        <taxon>Brachionidae</taxon>
        <taxon>Brachionus</taxon>
    </lineage>
</organism>
<protein>
    <submittedName>
        <fullName evidence="2">Uncharacterized protein</fullName>
    </submittedName>
</protein>
<evidence type="ECO:0000313" key="2">
    <source>
        <dbReference type="EMBL" id="CAF0829746.1"/>
    </source>
</evidence>
<comment type="caution">
    <text evidence="2">The sequence shown here is derived from an EMBL/GenBank/DDBJ whole genome shotgun (WGS) entry which is preliminary data.</text>
</comment>
<feature type="compositionally biased region" description="Polar residues" evidence="1">
    <location>
        <begin position="1742"/>
        <end position="1753"/>
    </location>
</feature>
<dbReference type="Proteomes" id="UP000663879">
    <property type="component" value="Unassembled WGS sequence"/>
</dbReference>
<feature type="region of interest" description="Disordered" evidence="1">
    <location>
        <begin position="1509"/>
        <end position="1552"/>
    </location>
</feature>
<feature type="region of interest" description="Disordered" evidence="1">
    <location>
        <begin position="1235"/>
        <end position="1258"/>
    </location>
</feature>
<feature type="compositionally biased region" description="Basic and acidic residues" evidence="1">
    <location>
        <begin position="1287"/>
        <end position="1303"/>
    </location>
</feature>
<dbReference type="OrthoDB" id="6162046at2759"/>
<dbReference type="InterPro" id="IPR031440">
    <property type="entry name" value="DUF4670"/>
</dbReference>
<feature type="compositionally biased region" description="Basic and acidic residues" evidence="1">
    <location>
        <begin position="874"/>
        <end position="893"/>
    </location>
</feature>
<feature type="compositionally biased region" description="Basic and acidic residues" evidence="1">
    <location>
        <begin position="1443"/>
        <end position="1464"/>
    </location>
</feature>
<sequence length="1764" mass="205663">MNTALSLSKLSRGIGENKGSYFQVTYDGRDFYNSQYTDAFLNNNLLINRGSVLEQRQLHLPKTFTTRKGPLILFSEELNNDLVDGLSPKQKNSNHTNDRPIKTFGDLKRSILEFGSNETDDWLRFDNIKENHSDENLVYLEKIRPGFSAKRYLSNWSRKWKPELLENLTKGGSIKEENLFETNEQAPHSKQRINDDLSRVPPAYRLQDKWLSMNIPALKGYRFYRVESTLSDKKDGPVGNIEQTTESIQVFDKDGNDIEYHKLSKPDKEAVLTELLIQTAIQSITEKRIESFQSSLNLHSKIDGKNNEKKVAVKELNPDELLSNSNTHSTNAYIFPALNGNKLTSLFTLNQKNNRYLAPLELNVTNQAKPSTNVFKPSNIIESKKHDFSNAHKIYQDLFIYSKKGEKHYNTRESSAVNQEIEEEEEKDLDGLFHNKHQKDLNIHLLFENNEKNNKTSETTSLLSDSFKKSIPTSKIQLENVLPKISQKDPRESITIEQKKNTETHHNRTHKDKPNGVIIIAPDGEVVKIGHTLHDEANISDEDKKKNEAIYRLFDQIPPYLYYTNKIDNSVNIDYENELPKSTLENKNSKSVDFKYSSKYHDEPVLTRKLLEALVIHAQKIAKKALNNHDSGINLIDDIKFAIKYWESLVYKEFRFDCNFRKPYLDIVKIIGQKMALNENYKKLKTAVKSGELDNKEFQEYTNLMKGALKESLEELFSKSPEFKDLEIDDTLLHSLLEFPTHAFEIAFDKKRNKKVIKLKNSYIKTKNISDDEGESINSGNNVSYKHFNSIDTNFYENPKNNIMFRESDSPMKLEDLMSNLSGRSSLNINYDLLDKFESEEMQNFIDSKRNESISEFLVSDSESDVFINKESDLEETEIKTKTSKSHDSDHKSHNGPLGIISLRKINSESVQLTQAHINSKYLIGQLLDDKKTMSENLQEPRKLEHKIKSVPTIRHNKHVDLVHHPKILIQKAETHENRKAEEKKINKESKILVKEKMTRSVESIKPRNVSQKKIISHSLDEFNIKKDVYVNSQNKDLKNKKFDTKKSEKPKQVVKEDKKDLETQKVISKITNFPRKKLKKKRKIVVEESEEEEDPIVTTNLENVIKSMRLLKNNPKIPLKASTEEPHIKSEPVLKAKKKVSLSIERNLTVIAKTRIGLTKIKDEAEKLLKQGHLLQLEKIKPSKHDKQNDKISSNQNVDNLAAQKISEKKFEKTLIEQTNKSLLSNLLNKANNVSSKKDVSPSKFENKQQEEKSNKIDKSVSLLNNVVNNITKVKLPDIVPSTKDSSTKQKTKIEKPRESQDKTVQSVDETKEIKIKKKVEPIEKESKKDTEVKEPKKDKAQTKSVKKDDSKKSDKKTVFKVTYVKEEMPPKSLGSSDKYEKINIPVYDTEKKGAEKKNSKKKSKTEKKPKKKKENDKEEEEAVPRKEEFYVVEFVKNLQDQSKHKSKETDGEQKVEKTEKQKFQVQELNEDDFNGIDVENLQKMQMQEFLQKSVEAIEIREQKRRLAAEEKRREMEKRRLEIEERRRKESEEEARRMRLEREMEEEQKRREEEARLKRLAEQAKKRKELEAMEEEERLANLQEELERNLREQHNRQMEEMRLKLLAELSAKAKLEEEKRLEEERRQKEEAFLLYQMTEKEKLEYLQRKKEQEELEKQRLEEEQRQRELELEKALNEAKRIAAEEAAKKSQLEKRLAFFQSIREEAQMLDNSHAITRAFVFSYYDLLRYLGIEGPKKIPVLSNNKDGNNDNTPMDVKSQVKLS</sequence>
<feature type="region of interest" description="Disordered" evidence="1">
    <location>
        <begin position="1740"/>
        <end position="1764"/>
    </location>
</feature>
<proteinExistence type="predicted"/>
<reference evidence="2" key="1">
    <citation type="submission" date="2021-02" db="EMBL/GenBank/DDBJ databases">
        <authorList>
            <person name="Nowell W R."/>
        </authorList>
    </citation>
    <scope>NUCLEOTIDE SEQUENCE</scope>
    <source>
        <strain evidence="2">Ploen Becks lab</strain>
    </source>
</reference>
<feature type="region of interest" description="Disordered" evidence="1">
    <location>
        <begin position="1441"/>
        <end position="1470"/>
    </location>
</feature>
<dbReference type="PANTHER" id="PTHR21937">
    <property type="entry name" value="CCDC66 DOMAIN-CONTAINING PROTEIN"/>
    <property type="match status" value="1"/>
</dbReference>
<feature type="compositionally biased region" description="Basic and acidic residues" evidence="1">
    <location>
        <begin position="1237"/>
        <end position="1258"/>
    </location>
</feature>
<accession>A0A813UPL6</accession>
<evidence type="ECO:0000256" key="1">
    <source>
        <dbReference type="SAM" id="MobiDB-lite"/>
    </source>
</evidence>
<name>A0A813UPL6_9BILA</name>
<dbReference type="EMBL" id="CAJNOC010001045">
    <property type="protein sequence ID" value="CAF0829746.1"/>
    <property type="molecule type" value="Genomic_DNA"/>
</dbReference>
<feature type="compositionally biased region" description="Basic and acidic residues" evidence="1">
    <location>
        <begin position="1390"/>
        <end position="1399"/>
    </location>
</feature>
<feature type="compositionally biased region" description="Basic and acidic residues" evidence="1">
    <location>
        <begin position="1310"/>
        <end position="1371"/>
    </location>
</feature>